<dbReference type="PANTHER" id="PTHR30441:SF4">
    <property type="entry name" value="PROTEIN ASMA"/>
    <property type="match status" value="1"/>
</dbReference>
<dbReference type="GO" id="GO:0005886">
    <property type="term" value="C:plasma membrane"/>
    <property type="evidence" value="ECO:0007669"/>
    <property type="project" value="TreeGrafter"/>
</dbReference>
<name>A0A1V4ASW1_9BACT</name>
<sequence length="766" mass="83955">MKKIIIIVLSVVFVLFVCAAVAPFVIDLNKHKGKIIELAKPYLPRDFDFAGIKLTLVKGLGAEIDGLRIAENPEFGSGDFLNMGHLRVKLKFLPLLRKEIQIKEVILDKPVIQLIKNAKGEFNFNDLMGSQTSEPADTGNAHKEGKEGKKEDEEPAGKSEGALFAGLAVSTFTLHQGRIDFIDEFTHQGTATTTTIDLLDMKLTDVSLDNPIHLSMSARIPDGTKQNFTIQGTVGPLGKTLDMNRLFVDFALQTKDLSADRIIAWYPSVKETLPKDTNFSGLLGMEMFLKGTIDNLDVRCTADLNNLDLAYGETFRKPGLVPCQISLKTRKTGDDIQLDPSSITLHTLSLTASGKVSNLNDPHFDLSMGTGDTSLKGWESLVPALKEYEPEGNFILKTSLKGTSNNATADVQFSSPRLAFRLPQSADKSQGAATGKSFFESMDMKVQAVKKDDAVKGTGNLEVKTGEIQAAAFEKMQAQFDYQNDILGIQQFQVHILQGDVSMNGTVATNEMQWNVKPVVKNINMAEAVDKFTQYAGMFKGTFSGSFAANNAGDGKQKGGLNASGSFQINQGEIMNLNLLDTVMESLAGIKGMSTFLNKEGSELKKQEITRFDSMDGDFSMASNKIKLKKVALHNIHTVEITSTDALIDGLIDYPADKLDLKGKLVLSQEYSERLAKKTEPLKALLNQEKRMVLPISIIGSIGKPTPILDVPYVTSATAKYYGKKELEKLEEKIGLSKKKGDKEQQSGEKGKKESPFENILKDILK</sequence>
<dbReference type="AlphaFoldDB" id="A0A1V4ASW1"/>
<dbReference type="STRING" id="1004156.AYP45_10295"/>
<evidence type="ECO:0000313" key="2">
    <source>
        <dbReference type="EMBL" id="OOP56223.1"/>
    </source>
</evidence>
<protein>
    <submittedName>
        <fullName evidence="2">Uncharacterized protein</fullName>
    </submittedName>
</protein>
<comment type="caution">
    <text evidence="2">The sequence shown here is derived from an EMBL/GenBank/DDBJ whole genome shotgun (WGS) entry which is preliminary data.</text>
</comment>
<dbReference type="PANTHER" id="PTHR30441">
    <property type="entry name" value="DUF748 DOMAIN-CONTAINING PROTEIN"/>
    <property type="match status" value="1"/>
</dbReference>
<dbReference type="Pfam" id="PF05359">
    <property type="entry name" value="DUF748"/>
    <property type="match status" value="1"/>
</dbReference>
<feature type="region of interest" description="Disordered" evidence="1">
    <location>
        <begin position="126"/>
        <end position="157"/>
    </location>
</feature>
<proteinExistence type="predicted"/>
<gene>
    <name evidence="2" type="ORF">AYP45_10295</name>
</gene>
<accession>A0A1V4ASW1</accession>
<dbReference type="Proteomes" id="UP000189681">
    <property type="component" value="Unassembled WGS sequence"/>
</dbReference>
<dbReference type="EMBL" id="AYTS01000090">
    <property type="protein sequence ID" value="OOP56223.1"/>
    <property type="molecule type" value="Genomic_DNA"/>
</dbReference>
<evidence type="ECO:0000256" key="1">
    <source>
        <dbReference type="SAM" id="MobiDB-lite"/>
    </source>
</evidence>
<organism evidence="2 3">
    <name type="scientific">Candidatus Brocadia carolinensis</name>
    <dbReference type="NCBI Taxonomy" id="1004156"/>
    <lineage>
        <taxon>Bacteria</taxon>
        <taxon>Pseudomonadati</taxon>
        <taxon>Planctomycetota</taxon>
        <taxon>Candidatus Brocadiia</taxon>
        <taxon>Candidatus Brocadiales</taxon>
        <taxon>Candidatus Brocadiaceae</taxon>
        <taxon>Candidatus Brocadia</taxon>
    </lineage>
</organism>
<feature type="region of interest" description="Disordered" evidence="1">
    <location>
        <begin position="735"/>
        <end position="766"/>
    </location>
</feature>
<dbReference type="InterPro" id="IPR052894">
    <property type="entry name" value="AsmA-related"/>
</dbReference>
<dbReference type="GO" id="GO:0090313">
    <property type="term" value="P:regulation of protein targeting to membrane"/>
    <property type="evidence" value="ECO:0007669"/>
    <property type="project" value="TreeGrafter"/>
</dbReference>
<reference evidence="2 3" key="1">
    <citation type="journal article" date="2017" name="Water Res.">
        <title>Discovery and metagenomic analysis of an anammox bacterial enrichment related to Candidatus "Brocadia caroliniensis" in a full-scale glycerol-fed nitritation-denitritation separate centrate treatment process.</title>
        <authorList>
            <person name="Park H."/>
            <person name="Brotto A.C."/>
            <person name="van Loosdrecht M.C."/>
            <person name="Chandran K."/>
        </authorList>
    </citation>
    <scope>NUCLEOTIDE SEQUENCE [LARGE SCALE GENOMIC DNA]</scope>
    <source>
        <strain evidence="2">26THWARD</strain>
    </source>
</reference>
<evidence type="ECO:0000313" key="3">
    <source>
        <dbReference type="Proteomes" id="UP000189681"/>
    </source>
</evidence>
<feature type="compositionally biased region" description="Basic and acidic residues" evidence="1">
    <location>
        <begin position="140"/>
        <end position="157"/>
    </location>
</feature>
<dbReference type="InterPro" id="IPR008023">
    <property type="entry name" value="DUF748"/>
</dbReference>